<reference evidence="3 4" key="1">
    <citation type="submission" date="2018-06" db="EMBL/GenBank/DDBJ databases">
        <title>Halonotius sp. F13-13 a new haloarchaeeon isolated from a solar saltern from Isla Cristina, Huelva, Spain.</title>
        <authorList>
            <person name="Duran-Viseras A."/>
            <person name="Sanchez-Porro C."/>
            <person name="Ventosa A."/>
        </authorList>
    </citation>
    <scope>NUCLEOTIDE SEQUENCE [LARGE SCALE GENOMIC DNA]</scope>
    <source>
        <strain evidence="3 4">F13-13</strain>
    </source>
</reference>
<feature type="transmembrane region" description="Helical" evidence="2">
    <location>
        <begin position="269"/>
        <end position="289"/>
    </location>
</feature>
<dbReference type="InterPro" id="IPR035185">
    <property type="entry name" value="DUF5305"/>
</dbReference>
<evidence type="ECO:0000256" key="1">
    <source>
        <dbReference type="SAM" id="MobiDB-lite"/>
    </source>
</evidence>
<keyword evidence="2" id="KW-1133">Transmembrane helix</keyword>
<evidence type="ECO:0000313" key="4">
    <source>
        <dbReference type="Proteomes" id="UP000276588"/>
    </source>
</evidence>
<dbReference type="Proteomes" id="UP000276588">
    <property type="component" value="Unassembled WGS sequence"/>
</dbReference>
<feature type="compositionally biased region" description="Basic and acidic residues" evidence="1">
    <location>
        <begin position="423"/>
        <end position="432"/>
    </location>
</feature>
<name>A0A3A6PPH1_9EURY</name>
<organism evidence="3 4">
    <name type="scientific">Halonotius aquaticus</name>
    <dbReference type="NCBI Taxonomy" id="2216978"/>
    <lineage>
        <taxon>Archaea</taxon>
        <taxon>Methanobacteriati</taxon>
        <taxon>Methanobacteriota</taxon>
        <taxon>Stenosarchaea group</taxon>
        <taxon>Halobacteria</taxon>
        <taxon>Halobacteriales</taxon>
        <taxon>Haloferacaceae</taxon>
        <taxon>Halonotius</taxon>
    </lineage>
</organism>
<comment type="caution">
    <text evidence="3">The sequence shown here is derived from an EMBL/GenBank/DDBJ whole genome shotgun (WGS) entry which is preliminary data.</text>
</comment>
<gene>
    <name evidence="3" type="ORF">DM826_06120</name>
</gene>
<protein>
    <recommendedName>
        <fullName evidence="5">DUF5305 domain-containing protein</fullName>
    </recommendedName>
</protein>
<evidence type="ECO:0000313" key="3">
    <source>
        <dbReference type="EMBL" id="RJX43504.1"/>
    </source>
</evidence>
<sequence length="506" mass="55300">MSRSVETVFLRLKYLCSRYGKLAAIALVVVSSLALAGSAVAYTAPPETTQITQQTDVQSFTTTVNTSAAVTGNTTLYSPDDQLANMPVYLLDASPEMTLQAHTAVPDDRPVEVTQQITMELYATRDEEVFWTETEPLATDSRRVTDGTVVTETTVDIRAIRQGRLQEVQPEVKNVGTLHAKFHVDTVYNTDKYDGHLTVTTPVEITDRAYAIETPQSAERQHSTAVTRTLANAGERITFGAPATANTTTQAGIGPSFGGEAMTLPKQSVIWGGVGVLGLLLALVVWRFHSRSPDWQSLKRTYDKTRYGEWISRGTVPETDSYEDVRIEGLTDLLDIAIDSNKRIIHDPTQGRYAVVDGAVLYEYNEALDQLDAYIDVAAGEQITTGSQETFFAAPDDSEPDESVWEAFDEDSDLQTDHPATTSDRESSADEMLIESHADPEDDSLPIVSSADDELDTSVWDVFNDVIDRSDATAGTTAFFGSAEDADAVDPQEHSRTDMIGDPADD</sequence>
<keyword evidence="2" id="KW-0472">Membrane</keyword>
<feature type="region of interest" description="Disordered" evidence="1">
    <location>
        <begin position="410"/>
        <end position="432"/>
    </location>
</feature>
<dbReference type="OrthoDB" id="270764at2157"/>
<dbReference type="RefSeq" id="WP_120102522.1">
    <property type="nucleotide sequence ID" value="NZ_QKNY01000008.1"/>
</dbReference>
<dbReference type="AlphaFoldDB" id="A0A3A6PPH1"/>
<proteinExistence type="predicted"/>
<feature type="region of interest" description="Disordered" evidence="1">
    <location>
        <begin position="481"/>
        <end position="506"/>
    </location>
</feature>
<accession>A0A3A6PPH1</accession>
<keyword evidence="4" id="KW-1185">Reference proteome</keyword>
<evidence type="ECO:0000256" key="2">
    <source>
        <dbReference type="SAM" id="Phobius"/>
    </source>
</evidence>
<dbReference type="Pfam" id="PF17231">
    <property type="entry name" value="DUF5305"/>
    <property type="match status" value="2"/>
</dbReference>
<dbReference type="EMBL" id="QKNY01000008">
    <property type="protein sequence ID" value="RJX43504.1"/>
    <property type="molecule type" value="Genomic_DNA"/>
</dbReference>
<evidence type="ECO:0008006" key="5">
    <source>
        <dbReference type="Google" id="ProtNLM"/>
    </source>
</evidence>
<keyword evidence="2" id="KW-0812">Transmembrane</keyword>